<keyword evidence="4" id="KW-1185">Reference proteome</keyword>
<dbReference type="Pfam" id="PF00514">
    <property type="entry name" value="Arm"/>
    <property type="match status" value="1"/>
</dbReference>
<name>A0AAE1WRI2_9LAMI</name>
<dbReference type="Proteomes" id="UP001289374">
    <property type="component" value="Unassembled WGS sequence"/>
</dbReference>
<dbReference type="SUPFAM" id="SSF48371">
    <property type="entry name" value="ARM repeat"/>
    <property type="match status" value="1"/>
</dbReference>
<keyword evidence="1" id="KW-0677">Repeat</keyword>
<evidence type="ECO:0000256" key="1">
    <source>
        <dbReference type="ARBA" id="ARBA00022737"/>
    </source>
</evidence>
<comment type="caution">
    <text evidence="3">The sequence shown here is derived from an EMBL/GenBank/DDBJ whole genome shotgun (WGS) entry which is preliminary data.</text>
</comment>
<dbReference type="AlphaFoldDB" id="A0AAE1WRI2"/>
<protein>
    <recommendedName>
        <fullName evidence="2">DUF7032 domain-containing protein</fullName>
    </recommendedName>
</protein>
<dbReference type="InterPro" id="IPR000225">
    <property type="entry name" value="Armadillo"/>
</dbReference>
<organism evidence="3 4">
    <name type="scientific">Sesamum angolense</name>
    <dbReference type="NCBI Taxonomy" id="2727404"/>
    <lineage>
        <taxon>Eukaryota</taxon>
        <taxon>Viridiplantae</taxon>
        <taxon>Streptophyta</taxon>
        <taxon>Embryophyta</taxon>
        <taxon>Tracheophyta</taxon>
        <taxon>Spermatophyta</taxon>
        <taxon>Magnoliopsida</taxon>
        <taxon>eudicotyledons</taxon>
        <taxon>Gunneridae</taxon>
        <taxon>Pentapetalae</taxon>
        <taxon>asterids</taxon>
        <taxon>lamiids</taxon>
        <taxon>Lamiales</taxon>
        <taxon>Pedaliaceae</taxon>
        <taxon>Sesamum</taxon>
    </lineage>
</organism>
<accession>A0AAE1WRI2</accession>
<dbReference type="PANTHER" id="PTHR46043:SF2">
    <property type="entry name" value="ARM REPEAT SUPERFAMILY PROTEIN"/>
    <property type="match status" value="1"/>
</dbReference>
<feature type="domain" description="DUF7032" evidence="2">
    <location>
        <begin position="24"/>
        <end position="134"/>
    </location>
</feature>
<dbReference type="Pfam" id="PF23005">
    <property type="entry name" value="DUF7032"/>
    <property type="match status" value="1"/>
</dbReference>
<dbReference type="InterPro" id="IPR054296">
    <property type="entry name" value="DUF7032"/>
</dbReference>
<dbReference type="InterPro" id="IPR011989">
    <property type="entry name" value="ARM-like"/>
</dbReference>
<dbReference type="Gene3D" id="1.25.10.10">
    <property type="entry name" value="Leucine-rich Repeat Variant"/>
    <property type="match status" value="2"/>
</dbReference>
<dbReference type="PANTHER" id="PTHR46043">
    <property type="entry name" value="ARM REPEAT SUPERFAMILY PROTEIN"/>
    <property type="match status" value="1"/>
</dbReference>
<reference evidence="3" key="2">
    <citation type="journal article" date="2024" name="Plant">
        <title>Genomic evolution and insights into agronomic trait innovations of Sesamum species.</title>
        <authorList>
            <person name="Miao H."/>
            <person name="Wang L."/>
            <person name="Qu L."/>
            <person name="Liu H."/>
            <person name="Sun Y."/>
            <person name="Le M."/>
            <person name="Wang Q."/>
            <person name="Wei S."/>
            <person name="Zheng Y."/>
            <person name="Lin W."/>
            <person name="Duan Y."/>
            <person name="Cao H."/>
            <person name="Xiong S."/>
            <person name="Wang X."/>
            <person name="Wei L."/>
            <person name="Li C."/>
            <person name="Ma Q."/>
            <person name="Ju M."/>
            <person name="Zhao R."/>
            <person name="Li G."/>
            <person name="Mu C."/>
            <person name="Tian Q."/>
            <person name="Mei H."/>
            <person name="Zhang T."/>
            <person name="Gao T."/>
            <person name="Zhang H."/>
        </authorList>
    </citation>
    <scope>NUCLEOTIDE SEQUENCE</scope>
    <source>
        <strain evidence="3">K16</strain>
    </source>
</reference>
<dbReference type="InterPro" id="IPR016024">
    <property type="entry name" value="ARM-type_fold"/>
</dbReference>
<reference evidence="3" key="1">
    <citation type="submission" date="2020-06" db="EMBL/GenBank/DDBJ databases">
        <authorList>
            <person name="Li T."/>
            <person name="Hu X."/>
            <person name="Zhang T."/>
            <person name="Song X."/>
            <person name="Zhang H."/>
            <person name="Dai N."/>
            <person name="Sheng W."/>
            <person name="Hou X."/>
            <person name="Wei L."/>
        </authorList>
    </citation>
    <scope>NUCLEOTIDE SEQUENCE</scope>
    <source>
        <strain evidence="3">K16</strain>
        <tissue evidence="3">Leaf</tissue>
    </source>
</reference>
<proteinExistence type="predicted"/>
<dbReference type="EMBL" id="JACGWL010000007">
    <property type="protein sequence ID" value="KAK4397932.1"/>
    <property type="molecule type" value="Genomic_DNA"/>
</dbReference>
<evidence type="ECO:0000313" key="3">
    <source>
        <dbReference type="EMBL" id="KAK4397932.1"/>
    </source>
</evidence>
<dbReference type="SMART" id="SM00185">
    <property type="entry name" value="ARM"/>
    <property type="match status" value="5"/>
</dbReference>
<evidence type="ECO:0000259" key="2">
    <source>
        <dbReference type="Pfam" id="PF23005"/>
    </source>
</evidence>
<evidence type="ECO:0000313" key="4">
    <source>
        <dbReference type="Proteomes" id="UP001289374"/>
    </source>
</evidence>
<gene>
    <name evidence="3" type="ORF">Sango_1268700</name>
</gene>
<sequence length="573" mass="61913">MHPATVPPPQPATAPPSSSEVLEEINQLLSHLLPATLSITCFASRWQVLRSKLASLKSLLSEISDSPHWSENPLLPPLLPALLSTLRRVETLCQHCSDASFSRGKLLMQSDLDMAAGWLSKQINDLELLLRSGVLHQSTAIVLSRPNPSSSKEELTFFIKDLFTRLQIGGLEFKRKGLESLIQLLSDDDKSAALVAKEGNVSCLISLLDLNAHDSLRELAVHAVSLLVSSGDLPRKIVFEEGALGPLLRIIECSSAPVKEKAAMAVESITADPENAWAISAYGGVPTLIELCKSGSLTAQSHAIGAIRNVCTVEDIRVALAEEGAVPVLIQLLVSGNASAQGKAANCITILASTSEYFRNLLLQEKGLQRLLHLFHECPTADTLEHVMSAICSLSASDTSYRVLSGSTMFIIRIAELIKHGNTRLQHISASLLAKLSITDSNKIAVAGCMGSLLKLMESVKPDGMQEVATKALVSLLSVKANRKELVREEKNLMRLVQMLDPKNDVVSEKFPVAVVVAIMAGGSQGCRKKLMAAGVYGHLQRLAEMDVAGAKKALQRLSGNRLTSIFSRNWRE</sequence>